<dbReference type="CDD" id="cd06163">
    <property type="entry name" value="S2P-M50_PDZ_RseP-like"/>
    <property type="match status" value="1"/>
</dbReference>
<dbReference type="InterPro" id="IPR004387">
    <property type="entry name" value="Pept_M50_Zn"/>
</dbReference>
<dbReference type="GO" id="GO:0006508">
    <property type="term" value="P:proteolysis"/>
    <property type="evidence" value="ECO:0007669"/>
    <property type="project" value="UniProtKB-KW"/>
</dbReference>
<evidence type="ECO:0000256" key="7">
    <source>
        <dbReference type="ARBA" id="ARBA00022833"/>
    </source>
</evidence>
<evidence type="ECO:0000256" key="6">
    <source>
        <dbReference type="ARBA" id="ARBA00022801"/>
    </source>
</evidence>
<feature type="transmembrane region" description="Helical" evidence="11">
    <location>
        <begin position="401"/>
        <end position="422"/>
    </location>
</feature>
<keyword evidence="6" id="KW-0378">Hydrolase</keyword>
<feature type="transmembrane region" description="Helical" evidence="11">
    <location>
        <begin position="136"/>
        <end position="157"/>
    </location>
</feature>
<evidence type="ECO:0000259" key="12">
    <source>
        <dbReference type="Pfam" id="PF02163"/>
    </source>
</evidence>
<dbReference type="AlphaFoldDB" id="A0A919RM70"/>
<dbReference type="PANTHER" id="PTHR42837:SF2">
    <property type="entry name" value="MEMBRANE METALLOPROTEASE ARASP2, CHLOROPLASTIC-RELATED"/>
    <property type="match status" value="1"/>
</dbReference>
<dbReference type="Proteomes" id="UP000606172">
    <property type="component" value="Unassembled WGS sequence"/>
</dbReference>
<evidence type="ECO:0000256" key="4">
    <source>
        <dbReference type="ARBA" id="ARBA00022670"/>
    </source>
</evidence>
<evidence type="ECO:0000256" key="5">
    <source>
        <dbReference type="ARBA" id="ARBA00022692"/>
    </source>
</evidence>
<evidence type="ECO:0000256" key="8">
    <source>
        <dbReference type="ARBA" id="ARBA00022989"/>
    </source>
</evidence>
<evidence type="ECO:0000313" key="15">
    <source>
        <dbReference type="Proteomes" id="UP000606172"/>
    </source>
</evidence>
<dbReference type="RefSeq" id="WP_204030797.1">
    <property type="nucleotide sequence ID" value="NZ_BOOW01000038.1"/>
</dbReference>
<keyword evidence="15" id="KW-1185">Reference proteome</keyword>
<name>A0A919RM70_9ACTN</name>
<reference evidence="14" key="1">
    <citation type="submission" date="2021-01" db="EMBL/GenBank/DDBJ databases">
        <title>Whole genome shotgun sequence of Sinosporangium siamense NBRC 109515.</title>
        <authorList>
            <person name="Komaki H."/>
            <person name="Tamura T."/>
        </authorList>
    </citation>
    <scope>NUCLEOTIDE SEQUENCE</scope>
    <source>
        <strain evidence="14">NBRC 109515</strain>
    </source>
</reference>
<dbReference type="GO" id="GO:0016020">
    <property type="term" value="C:membrane"/>
    <property type="evidence" value="ECO:0007669"/>
    <property type="project" value="UniProtKB-SubCell"/>
</dbReference>
<keyword evidence="10 11" id="KW-0472">Membrane</keyword>
<protein>
    <submittedName>
        <fullName evidence="14">Zinc metalloprotease</fullName>
    </submittedName>
</protein>
<feature type="domain" description="Peptidase M50" evidence="12">
    <location>
        <begin position="12"/>
        <end position="382"/>
    </location>
</feature>
<dbReference type="PANTHER" id="PTHR42837">
    <property type="entry name" value="REGULATOR OF SIGMA-E PROTEASE RSEP"/>
    <property type="match status" value="1"/>
</dbReference>
<feature type="transmembrane region" description="Helical" evidence="11">
    <location>
        <begin position="342"/>
        <end position="362"/>
    </location>
</feature>
<gene>
    <name evidence="14" type="ORF">Ssi02_59880</name>
</gene>
<dbReference type="EMBL" id="BOOW01000038">
    <property type="protein sequence ID" value="GII95757.1"/>
    <property type="molecule type" value="Genomic_DNA"/>
</dbReference>
<keyword evidence="8 11" id="KW-1133">Transmembrane helix</keyword>
<dbReference type="Pfam" id="PF02163">
    <property type="entry name" value="Peptidase_M50"/>
    <property type="match status" value="1"/>
</dbReference>
<dbReference type="SUPFAM" id="SSF50156">
    <property type="entry name" value="PDZ domain-like"/>
    <property type="match status" value="1"/>
</dbReference>
<dbReference type="GO" id="GO:0004222">
    <property type="term" value="F:metalloendopeptidase activity"/>
    <property type="evidence" value="ECO:0007669"/>
    <property type="project" value="InterPro"/>
</dbReference>
<dbReference type="Gene3D" id="2.30.42.10">
    <property type="match status" value="1"/>
</dbReference>
<evidence type="ECO:0000256" key="3">
    <source>
        <dbReference type="ARBA" id="ARBA00007931"/>
    </source>
</evidence>
<dbReference type="InterPro" id="IPR041489">
    <property type="entry name" value="PDZ_6"/>
</dbReference>
<comment type="subcellular location">
    <subcellularLocation>
        <location evidence="2">Membrane</location>
        <topology evidence="2">Multi-pass membrane protein</topology>
    </subcellularLocation>
</comment>
<evidence type="ECO:0000313" key="14">
    <source>
        <dbReference type="EMBL" id="GII95757.1"/>
    </source>
</evidence>
<evidence type="ECO:0000259" key="13">
    <source>
        <dbReference type="Pfam" id="PF17820"/>
    </source>
</evidence>
<comment type="cofactor">
    <cofactor evidence="1">
        <name>Zn(2+)</name>
        <dbReference type="ChEBI" id="CHEBI:29105"/>
    </cofactor>
</comment>
<accession>A0A919RM70</accession>
<feature type="domain" description="PDZ" evidence="13">
    <location>
        <begin position="180"/>
        <end position="231"/>
    </location>
</feature>
<keyword evidence="5 11" id="KW-0812">Transmembrane</keyword>
<proteinExistence type="inferred from homology"/>
<organism evidence="14 15">
    <name type="scientific">Sinosporangium siamense</name>
    <dbReference type="NCBI Taxonomy" id="1367973"/>
    <lineage>
        <taxon>Bacteria</taxon>
        <taxon>Bacillati</taxon>
        <taxon>Actinomycetota</taxon>
        <taxon>Actinomycetes</taxon>
        <taxon>Streptosporangiales</taxon>
        <taxon>Streptosporangiaceae</taxon>
        <taxon>Sinosporangium</taxon>
    </lineage>
</organism>
<evidence type="ECO:0000256" key="11">
    <source>
        <dbReference type="SAM" id="Phobius"/>
    </source>
</evidence>
<evidence type="ECO:0000256" key="10">
    <source>
        <dbReference type="ARBA" id="ARBA00023136"/>
    </source>
</evidence>
<evidence type="ECO:0000256" key="2">
    <source>
        <dbReference type="ARBA" id="ARBA00004141"/>
    </source>
</evidence>
<comment type="caution">
    <text evidence="14">The sequence shown here is derived from an EMBL/GenBank/DDBJ whole genome shotgun (WGS) entry which is preliminary data.</text>
</comment>
<dbReference type="InterPro" id="IPR036034">
    <property type="entry name" value="PDZ_sf"/>
</dbReference>
<keyword evidence="7" id="KW-0862">Zinc</keyword>
<dbReference type="InterPro" id="IPR008915">
    <property type="entry name" value="Peptidase_M50"/>
</dbReference>
<sequence>MSWLFVAGIVIFLIGLMLSIALHELGHLVPAKLFGVKVPHFMVGFGPTMWSCRKGETEYGIKWIPFGGYVRMIGMLPPRSNDDPGQLRKVSTGPWQSLNDTAREVSLEDVRPGDEDRVFYRKAWWQKVVIMSGGPAMNFVLAFGLFAIVLMGFGVQVSQPVIDKVNRCVIPANVQARECTAADPLSPAGAAGLRPGDRIVTFDGRKIDSGEGATRAIRAHGAGPAVVGIQRDGRAMDVNVNVIAQVVWSLDESDKFEVAGVLGFTPVKSIQQQSVGAVATHMWDLTARTAQSIVRLPEKMVGVWEAAFSGEERDKNGPIGIIGAGRIGGEIASAPMPLEARIVYLITLLAGFNLAVGVFNLIPLLPLDGGHVAGALWEGLKRGFARVTRRPTPGHVDIAKALPLTYVAAFLMIIMAGLLMYADLVNPVRLLT</sequence>
<evidence type="ECO:0000256" key="9">
    <source>
        <dbReference type="ARBA" id="ARBA00023049"/>
    </source>
</evidence>
<keyword evidence="9 14" id="KW-0482">Metalloprotease</keyword>
<keyword evidence="4" id="KW-0645">Protease</keyword>
<evidence type="ECO:0000256" key="1">
    <source>
        <dbReference type="ARBA" id="ARBA00001947"/>
    </source>
</evidence>
<comment type="similarity">
    <text evidence="3">Belongs to the peptidase M50B family.</text>
</comment>
<dbReference type="Pfam" id="PF17820">
    <property type="entry name" value="PDZ_6"/>
    <property type="match status" value="1"/>
</dbReference>